<evidence type="ECO:0000259" key="3">
    <source>
        <dbReference type="Pfam" id="PF00144"/>
    </source>
</evidence>
<protein>
    <submittedName>
        <fullName evidence="4">Penicillin-binding protein</fullName>
    </submittedName>
</protein>
<evidence type="ECO:0000313" key="4">
    <source>
        <dbReference type="EMBL" id="GGA84888.1"/>
    </source>
</evidence>
<reference evidence="4" key="2">
    <citation type="submission" date="2020-09" db="EMBL/GenBank/DDBJ databases">
        <authorList>
            <person name="Sun Q."/>
            <person name="Zhou Y."/>
        </authorList>
    </citation>
    <scope>NUCLEOTIDE SEQUENCE</scope>
    <source>
        <strain evidence="4">CGMCC 1.12408</strain>
    </source>
</reference>
<organism evidence="4 5">
    <name type="scientific">Ornithinibacillus halotolerans</name>
    <dbReference type="NCBI Taxonomy" id="1274357"/>
    <lineage>
        <taxon>Bacteria</taxon>
        <taxon>Bacillati</taxon>
        <taxon>Bacillota</taxon>
        <taxon>Bacilli</taxon>
        <taxon>Bacillales</taxon>
        <taxon>Bacillaceae</taxon>
        <taxon>Ornithinibacillus</taxon>
    </lineage>
</organism>
<dbReference type="InterPro" id="IPR012338">
    <property type="entry name" value="Beta-lactam/transpept-like"/>
</dbReference>
<dbReference type="GO" id="GO:0016020">
    <property type="term" value="C:membrane"/>
    <property type="evidence" value="ECO:0007669"/>
    <property type="project" value="UniProtKB-SubCell"/>
</dbReference>
<evidence type="ECO:0000256" key="2">
    <source>
        <dbReference type="ARBA" id="ARBA00023136"/>
    </source>
</evidence>
<keyword evidence="2" id="KW-0472">Membrane</keyword>
<dbReference type="Proteomes" id="UP000613512">
    <property type="component" value="Unassembled WGS sequence"/>
</dbReference>
<evidence type="ECO:0000256" key="1">
    <source>
        <dbReference type="ARBA" id="ARBA00004370"/>
    </source>
</evidence>
<gene>
    <name evidence="4" type="ORF">GCM10008025_29960</name>
</gene>
<dbReference type="Gene3D" id="3.40.710.10">
    <property type="entry name" value="DD-peptidase/beta-lactamase superfamily"/>
    <property type="match status" value="1"/>
</dbReference>
<dbReference type="RefSeq" id="WP_188385480.1">
    <property type="nucleotide sequence ID" value="NZ_BMEY01000017.1"/>
</dbReference>
<name>A0A916S5V6_9BACI</name>
<sequence>MFEQLDRKIEEVVKEIGFSGAISIQKGQETIYEAAFGYANRSDKLDNTIDTRFGIASGCKIFTAVGIGILVEQGKISFDSYLKDYLDIDFSSFSEDITVHHLLTHTSGIPDYFDESVMDDFADLWKVKPMYLIREPKDFLSMFQSNEMMFPPGRMFHYNNAAFIVLGLLIEQISGKKFTDFVEEYIFRKSGMTDSGYFSLDELPSNTALGYIESDVVGTWKTNIYSIPVKGGPDGGAFITIRDMQKFWNALCNHSLLSSEITEKLLTPYVESDEDEFYGYGIWIEKKGNNITKHHVMGYDPGVSFHSAIYNSGIKVVITSNESAGAYDILLAIEGELS</sequence>
<dbReference type="AlphaFoldDB" id="A0A916S5V6"/>
<accession>A0A916S5V6</accession>
<reference evidence="4" key="1">
    <citation type="journal article" date="2014" name="Int. J. Syst. Evol. Microbiol.">
        <title>Complete genome sequence of Corynebacterium casei LMG S-19264T (=DSM 44701T), isolated from a smear-ripened cheese.</title>
        <authorList>
            <consortium name="US DOE Joint Genome Institute (JGI-PGF)"/>
            <person name="Walter F."/>
            <person name="Albersmeier A."/>
            <person name="Kalinowski J."/>
            <person name="Ruckert C."/>
        </authorList>
    </citation>
    <scope>NUCLEOTIDE SEQUENCE</scope>
    <source>
        <strain evidence="4">CGMCC 1.12408</strain>
    </source>
</reference>
<proteinExistence type="predicted"/>
<dbReference type="Pfam" id="PF00144">
    <property type="entry name" value="Beta-lactamase"/>
    <property type="match status" value="1"/>
</dbReference>
<comment type="caution">
    <text evidence="4">The sequence shown here is derived from an EMBL/GenBank/DDBJ whole genome shotgun (WGS) entry which is preliminary data.</text>
</comment>
<comment type="subcellular location">
    <subcellularLocation>
        <location evidence="1">Membrane</location>
    </subcellularLocation>
</comment>
<dbReference type="SUPFAM" id="SSF56601">
    <property type="entry name" value="beta-lactamase/transpeptidase-like"/>
    <property type="match status" value="1"/>
</dbReference>
<dbReference type="InterPro" id="IPR050491">
    <property type="entry name" value="AmpC-like"/>
</dbReference>
<dbReference type="InterPro" id="IPR001466">
    <property type="entry name" value="Beta-lactam-related"/>
</dbReference>
<dbReference type="PANTHER" id="PTHR46825">
    <property type="entry name" value="D-ALANYL-D-ALANINE-CARBOXYPEPTIDASE/ENDOPEPTIDASE AMPH"/>
    <property type="match status" value="1"/>
</dbReference>
<feature type="domain" description="Beta-lactamase-related" evidence="3">
    <location>
        <begin position="5"/>
        <end position="318"/>
    </location>
</feature>
<dbReference type="EMBL" id="BMEY01000017">
    <property type="protein sequence ID" value="GGA84888.1"/>
    <property type="molecule type" value="Genomic_DNA"/>
</dbReference>
<keyword evidence="5" id="KW-1185">Reference proteome</keyword>
<evidence type="ECO:0000313" key="5">
    <source>
        <dbReference type="Proteomes" id="UP000613512"/>
    </source>
</evidence>
<dbReference type="PANTHER" id="PTHR46825:SF11">
    <property type="entry name" value="PENICILLIN-BINDING PROTEIN 4"/>
    <property type="match status" value="1"/>
</dbReference>